<dbReference type="STRING" id="680198.SCAB_1521"/>
<dbReference type="HOGENOM" id="CLU_012494_6_4_11"/>
<feature type="domain" description="Alpha/beta hydrolase fold-3" evidence="2">
    <location>
        <begin position="82"/>
        <end position="281"/>
    </location>
</feature>
<name>C9ZCZ2_STRSW</name>
<evidence type="ECO:0000313" key="4">
    <source>
        <dbReference type="Proteomes" id="UP000001444"/>
    </source>
</evidence>
<evidence type="ECO:0000256" key="1">
    <source>
        <dbReference type="ARBA" id="ARBA00022801"/>
    </source>
</evidence>
<dbReference type="Proteomes" id="UP000001444">
    <property type="component" value="Chromosome"/>
</dbReference>
<dbReference type="PANTHER" id="PTHR48081:SF8">
    <property type="entry name" value="ALPHA_BETA HYDROLASE FOLD-3 DOMAIN-CONTAINING PROTEIN-RELATED"/>
    <property type="match status" value="1"/>
</dbReference>
<dbReference type="SUPFAM" id="SSF53474">
    <property type="entry name" value="alpha/beta-Hydrolases"/>
    <property type="match status" value="1"/>
</dbReference>
<dbReference type="InterPro" id="IPR050300">
    <property type="entry name" value="GDXG_lipolytic_enzyme"/>
</dbReference>
<dbReference type="MEROPS" id="S09.A47"/>
<organism evidence="3 4">
    <name type="scientific">Streptomyces scabiei (strain 87.22)</name>
    <dbReference type="NCBI Taxonomy" id="680198"/>
    <lineage>
        <taxon>Bacteria</taxon>
        <taxon>Bacillati</taxon>
        <taxon>Actinomycetota</taxon>
        <taxon>Actinomycetes</taxon>
        <taxon>Kitasatosporales</taxon>
        <taxon>Streptomycetaceae</taxon>
        <taxon>Streptomyces</taxon>
    </lineage>
</organism>
<dbReference type="InterPro" id="IPR013094">
    <property type="entry name" value="AB_hydrolase_3"/>
</dbReference>
<dbReference type="KEGG" id="scb:SCAB_1521"/>
<proteinExistence type="predicted"/>
<dbReference type="EMBL" id="FN554889">
    <property type="protein sequence ID" value="CBG67376.1"/>
    <property type="molecule type" value="Genomic_DNA"/>
</dbReference>
<dbReference type="PANTHER" id="PTHR48081">
    <property type="entry name" value="AB HYDROLASE SUPERFAMILY PROTEIN C4A8.06C"/>
    <property type="match status" value="1"/>
</dbReference>
<dbReference type="Gene3D" id="3.40.50.1820">
    <property type="entry name" value="alpha/beta hydrolase"/>
    <property type="match status" value="1"/>
</dbReference>
<evidence type="ECO:0000313" key="3">
    <source>
        <dbReference type="EMBL" id="CBG67376.1"/>
    </source>
</evidence>
<reference evidence="3 4" key="1">
    <citation type="journal article" date="2010" name="Mol. Plant Microbe Interact.">
        <title>Streptomyces scabies 87-22 contains a coronafacic acid-like biosynthetic cluster that contributes to plant-microbe interactions.</title>
        <authorList>
            <person name="Bignell D.R."/>
            <person name="Seipke R.F."/>
            <person name="Huguet-Tapia J.C."/>
            <person name="Chambers A.H."/>
            <person name="Parry R.J."/>
            <person name="Loria R."/>
        </authorList>
    </citation>
    <scope>NUCLEOTIDE SEQUENCE [LARGE SCALE GENOMIC DNA]</scope>
    <source>
        <strain evidence="3 4">87.22</strain>
    </source>
</reference>
<gene>
    <name evidence="3" type="ordered locus">SCAB_1521</name>
</gene>
<dbReference type="eggNOG" id="COG0657">
    <property type="taxonomic scope" value="Bacteria"/>
</dbReference>
<protein>
    <submittedName>
        <fullName evidence="3">Putative hydrolase</fullName>
    </submittedName>
</protein>
<dbReference type="Pfam" id="PF07859">
    <property type="entry name" value="Abhydrolase_3"/>
    <property type="match status" value="1"/>
</dbReference>
<accession>C9ZCZ2</accession>
<sequence>MDRILRNLIAWQRADGPPVPVRDLGVAEARERYLANATGQPRRRGGPRDAVTAVDRTVDAADGVTFRCRVYTPGTDEGRLVTYLHGGGWALGDIDSHDQVCRIVAASLGAVVVSADYRRAPEFPYPTPLLDAVAAARWAGRAFPGREHVLAGDSAGASLAIGVALDARDSGELRFAAQLLLYPPVDPRLLFAAAGEHAEGYLLSVDDMAYHYDLYVPDLERRLDPAIDLLSADLRHLPPTVVATAEFDPLHDEGVELADKLAVAGVPVRHVPGPGLVHGYFLMQDIVPAAATRSRDVLQELETMLRATRRPAPGWYAEAVGVD</sequence>
<dbReference type="AlphaFoldDB" id="C9ZCZ2"/>
<keyword evidence="1 3" id="KW-0378">Hydrolase</keyword>
<evidence type="ECO:0000259" key="2">
    <source>
        <dbReference type="Pfam" id="PF07859"/>
    </source>
</evidence>
<dbReference type="InterPro" id="IPR029058">
    <property type="entry name" value="AB_hydrolase_fold"/>
</dbReference>
<keyword evidence="4" id="KW-1185">Reference proteome</keyword>
<dbReference type="GO" id="GO:0016787">
    <property type="term" value="F:hydrolase activity"/>
    <property type="evidence" value="ECO:0007669"/>
    <property type="project" value="UniProtKB-KW"/>
</dbReference>